<dbReference type="Gene3D" id="3.30.70.330">
    <property type="match status" value="3"/>
</dbReference>
<keyword evidence="5" id="KW-1185">Reference proteome</keyword>
<feature type="domain" description="RRM" evidence="3">
    <location>
        <begin position="54"/>
        <end position="132"/>
    </location>
</feature>
<dbReference type="AlphaFoldDB" id="A0A482VVC5"/>
<evidence type="ECO:0000313" key="4">
    <source>
        <dbReference type="EMBL" id="RZC36207.1"/>
    </source>
</evidence>
<organism evidence="4 5">
    <name type="scientific">Asbolus verrucosus</name>
    <name type="common">Desert ironclad beetle</name>
    <dbReference type="NCBI Taxonomy" id="1661398"/>
    <lineage>
        <taxon>Eukaryota</taxon>
        <taxon>Metazoa</taxon>
        <taxon>Ecdysozoa</taxon>
        <taxon>Arthropoda</taxon>
        <taxon>Hexapoda</taxon>
        <taxon>Insecta</taxon>
        <taxon>Pterygota</taxon>
        <taxon>Neoptera</taxon>
        <taxon>Endopterygota</taxon>
        <taxon>Coleoptera</taxon>
        <taxon>Polyphaga</taxon>
        <taxon>Cucujiformia</taxon>
        <taxon>Tenebrionidae</taxon>
        <taxon>Pimeliinae</taxon>
        <taxon>Asbolus</taxon>
    </lineage>
</organism>
<dbReference type="SUPFAM" id="SSF54928">
    <property type="entry name" value="RNA-binding domain, RBD"/>
    <property type="match status" value="3"/>
</dbReference>
<proteinExistence type="predicted"/>
<dbReference type="GO" id="GO:0003723">
    <property type="term" value="F:RNA binding"/>
    <property type="evidence" value="ECO:0007669"/>
    <property type="project" value="UniProtKB-UniRule"/>
</dbReference>
<evidence type="ECO:0000259" key="3">
    <source>
        <dbReference type="PROSITE" id="PS50102"/>
    </source>
</evidence>
<dbReference type="InterPro" id="IPR000504">
    <property type="entry name" value="RRM_dom"/>
</dbReference>
<dbReference type="PROSITE" id="PS50102">
    <property type="entry name" value="RRM"/>
    <property type="match status" value="3"/>
</dbReference>
<dbReference type="InterPro" id="IPR035979">
    <property type="entry name" value="RBD_domain_sf"/>
</dbReference>
<comment type="caution">
    <text evidence="4">The sequence shown here is derived from an EMBL/GenBank/DDBJ whole genome shotgun (WGS) entry which is preliminary data.</text>
</comment>
<keyword evidence="1 2" id="KW-0694">RNA-binding</keyword>
<reference evidence="4 5" key="1">
    <citation type="submission" date="2017-03" db="EMBL/GenBank/DDBJ databases">
        <title>Genome of the blue death feigning beetle - Asbolus verrucosus.</title>
        <authorList>
            <person name="Rider S.D."/>
        </authorList>
    </citation>
    <scope>NUCLEOTIDE SEQUENCE [LARGE SCALE GENOMIC DNA]</scope>
    <source>
        <strain evidence="4">Butters</strain>
        <tissue evidence="4">Head and leg muscle</tissue>
    </source>
</reference>
<dbReference type="CDD" id="cd12249">
    <property type="entry name" value="RRM1_hnRNPR_like"/>
    <property type="match status" value="1"/>
</dbReference>
<protein>
    <submittedName>
        <fullName evidence="4">RRM 1 domain containing protein</fullName>
    </submittedName>
</protein>
<dbReference type="OrthoDB" id="3800936at2759"/>
<evidence type="ECO:0000313" key="5">
    <source>
        <dbReference type="Proteomes" id="UP000292052"/>
    </source>
</evidence>
<feature type="domain" description="RRM" evidence="3">
    <location>
        <begin position="134"/>
        <end position="216"/>
    </location>
</feature>
<feature type="non-terminal residue" evidence="4">
    <location>
        <position position="286"/>
    </location>
</feature>
<name>A0A482VVC5_ASBVE</name>
<dbReference type="PANTHER" id="PTHR21245">
    <property type="entry name" value="HETEROGENEOUS NUCLEAR RIBONUCLEOPROTEIN"/>
    <property type="match status" value="1"/>
</dbReference>
<evidence type="ECO:0000256" key="2">
    <source>
        <dbReference type="PROSITE-ProRule" id="PRU00176"/>
    </source>
</evidence>
<dbReference type="Proteomes" id="UP000292052">
    <property type="component" value="Unassembled WGS sequence"/>
</dbReference>
<evidence type="ECO:0000256" key="1">
    <source>
        <dbReference type="ARBA" id="ARBA00022884"/>
    </source>
</evidence>
<accession>A0A482VVC5</accession>
<sequence length="286" mass="33183">MHSIGSWEDFQKSLNLEQPRDVLRDTRYQVIQSNGQRIYSPSSSTGIPAPPKGTEIFIGNLPHDLFEDELIPIFSRRGPIYNVRIMLDFFGRNRGYAFISYFRVEDAHAAVVDFNNYKIRNRTRIAVCISVDNRRLFIGNIPKDRTSEEIKFVLQKYVEGIVAVILYNEPLYPRLNRGFVFVEFQNHRLAAIARRHLAPGNLVIWGQAIFVDWAEPLPIVNPQILKNVTKLYLSNIPIVITSSQLKNILYDLLGTDHILKVHKIDDYAFVHFTIRKQAEEAFQRLR</sequence>
<dbReference type="SMART" id="SM00360">
    <property type="entry name" value="RRM"/>
    <property type="match status" value="2"/>
</dbReference>
<feature type="domain" description="RRM" evidence="3">
    <location>
        <begin position="229"/>
        <end position="286"/>
    </location>
</feature>
<gene>
    <name evidence="4" type="ORF">BDFB_014318</name>
</gene>
<dbReference type="STRING" id="1661398.A0A482VVC5"/>
<dbReference type="InterPro" id="IPR012677">
    <property type="entry name" value="Nucleotide-bd_a/b_plait_sf"/>
</dbReference>
<dbReference type="EMBL" id="QDEB01064207">
    <property type="protein sequence ID" value="RZC36207.1"/>
    <property type="molecule type" value="Genomic_DNA"/>
</dbReference>
<dbReference type="FunFam" id="3.30.70.330:FF:000022">
    <property type="entry name" value="APOBEC1 complementation factor isoform X1"/>
    <property type="match status" value="1"/>
</dbReference>
<dbReference type="Pfam" id="PF00076">
    <property type="entry name" value="RRM_1"/>
    <property type="match status" value="2"/>
</dbReference>